<gene>
    <name evidence="1" type="ORF">HYPSUDRAFT_205487</name>
</gene>
<organism evidence="1 2">
    <name type="scientific">Hypholoma sublateritium (strain FD-334 SS-4)</name>
    <dbReference type="NCBI Taxonomy" id="945553"/>
    <lineage>
        <taxon>Eukaryota</taxon>
        <taxon>Fungi</taxon>
        <taxon>Dikarya</taxon>
        <taxon>Basidiomycota</taxon>
        <taxon>Agaricomycotina</taxon>
        <taxon>Agaricomycetes</taxon>
        <taxon>Agaricomycetidae</taxon>
        <taxon>Agaricales</taxon>
        <taxon>Agaricineae</taxon>
        <taxon>Strophariaceae</taxon>
        <taxon>Hypholoma</taxon>
    </lineage>
</organism>
<dbReference type="AlphaFoldDB" id="A0A0D2NH10"/>
<dbReference type="Proteomes" id="UP000054270">
    <property type="component" value="Unassembled WGS sequence"/>
</dbReference>
<name>A0A0D2NH10_HYPSF</name>
<dbReference type="OrthoDB" id="2958217at2759"/>
<dbReference type="STRING" id="945553.A0A0D2NH10"/>
<proteinExistence type="predicted"/>
<accession>A0A0D2NH10</accession>
<sequence length="99" mass="11188">MDAPIYIEDTHYPHPGSGFLQFWTISVMFNLEEAANAIMEIYQKRNRVFGHSYASIFGRDGQELGFIMVDPDWFTANVPGHHEFIVLGTMQLGVGSSSF</sequence>
<evidence type="ECO:0000313" key="1">
    <source>
        <dbReference type="EMBL" id="KJA18229.1"/>
    </source>
</evidence>
<evidence type="ECO:0000313" key="2">
    <source>
        <dbReference type="Proteomes" id="UP000054270"/>
    </source>
</evidence>
<reference evidence="2" key="1">
    <citation type="submission" date="2014-04" db="EMBL/GenBank/DDBJ databases">
        <title>Evolutionary Origins and Diversification of the Mycorrhizal Mutualists.</title>
        <authorList>
            <consortium name="DOE Joint Genome Institute"/>
            <consortium name="Mycorrhizal Genomics Consortium"/>
            <person name="Kohler A."/>
            <person name="Kuo A."/>
            <person name="Nagy L.G."/>
            <person name="Floudas D."/>
            <person name="Copeland A."/>
            <person name="Barry K.W."/>
            <person name="Cichocki N."/>
            <person name="Veneault-Fourrey C."/>
            <person name="LaButti K."/>
            <person name="Lindquist E.A."/>
            <person name="Lipzen A."/>
            <person name="Lundell T."/>
            <person name="Morin E."/>
            <person name="Murat C."/>
            <person name="Riley R."/>
            <person name="Ohm R."/>
            <person name="Sun H."/>
            <person name="Tunlid A."/>
            <person name="Henrissat B."/>
            <person name="Grigoriev I.V."/>
            <person name="Hibbett D.S."/>
            <person name="Martin F."/>
        </authorList>
    </citation>
    <scope>NUCLEOTIDE SEQUENCE [LARGE SCALE GENOMIC DNA]</scope>
    <source>
        <strain evidence="2">FD-334 SS-4</strain>
    </source>
</reference>
<keyword evidence="2" id="KW-1185">Reference proteome</keyword>
<dbReference type="EMBL" id="KN817591">
    <property type="protein sequence ID" value="KJA18229.1"/>
    <property type="molecule type" value="Genomic_DNA"/>
</dbReference>
<protein>
    <submittedName>
        <fullName evidence="1">Uncharacterized protein</fullName>
    </submittedName>
</protein>